<name>A0ABT4XH11_9PSED</name>
<protein>
    <submittedName>
        <fullName evidence="1">OsmC family protein</fullName>
    </submittedName>
</protein>
<dbReference type="Pfam" id="PF02566">
    <property type="entry name" value="OsmC"/>
    <property type="match status" value="1"/>
</dbReference>
<dbReference type="InterPro" id="IPR052924">
    <property type="entry name" value="OsmC/Ohr_hydroprdx_reductase"/>
</dbReference>
<dbReference type="PANTHER" id="PTHR35368:SF1">
    <property type="entry name" value="HYDROPEROXIDE REDUCTASE"/>
    <property type="match status" value="1"/>
</dbReference>
<keyword evidence="2" id="KW-1185">Reference proteome</keyword>
<dbReference type="InterPro" id="IPR036102">
    <property type="entry name" value="OsmC/Ohrsf"/>
</dbReference>
<reference evidence="1 2" key="1">
    <citation type="submission" date="2023-01" db="EMBL/GenBank/DDBJ databases">
        <title>Pseudomonas SA3-5T sp. nov., isolated from tidal flat sediment.</title>
        <authorList>
            <person name="Kim H.S."/>
            <person name="Kim J.-S."/>
            <person name="Suh M.K."/>
            <person name="Eom M.K."/>
            <person name="Lee J.-S."/>
        </authorList>
    </citation>
    <scope>NUCLEOTIDE SEQUENCE [LARGE SCALE GENOMIC DNA]</scope>
    <source>
        <strain evidence="1 2">SA3-5</strain>
    </source>
</reference>
<comment type="caution">
    <text evidence="1">The sequence shown here is derived from an EMBL/GenBank/DDBJ whole genome shotgun (WGS) entry which is preliminary data.</text>
</comment>
<dbReference type="Proteomes" id="UP001212042">
    <property type="component" value="Unassembled WGS sequence"/>
</dbReference>
<dbReference type="Gene3D" id="3.30.300.20">
    <property type="match status" value="1"/>
</dbReference>
<proteinExistence type="predicted"/>
<sequence length="169" mass="18050">MDKDSRIRDTQNRIKDVFKKRQQKALSTNHATAVIKDGLTCTFTQGEFSAVMDMPAIMGGDAAGPTPGFFARAGIAGCVSIGIKQTAVMAGAVFDTVTVDIETDFDDGAAMGLGDASAAPLETRLAIRISTNLPAPEVFALVEKALSMDPWFLALRDAQHVKFNLIVDE</sequence>
<evidence type="ECO:0000313" key="1">
    <source>
        <dbReference type="EMBL" id="MDA7087462.1"/>
    </source>
</evidence>
<dbReference type="SUPFAM" id="SSF82784">
    <property type="entry name" value="OsmC-like"/>
    <property type="match status" value="1"/>
</dbReference>
<accession>A0ABT4XH11</accession>
<dbReference type="RefSeq" id="WP_271348332.1">
    <property type="nucleotide sequence ID" value="NZ_JAQJZJ010000005.1"/>
</dbReference>
<organism evidence="1 2">
    <name type="scientific">Pseudomonas aestuarii</name>
    <dbReference type="NCBI Taxonomy" id="3018340"/>
    <lineage>
        <taxon>Bacteria</taxon>
        <taxon>Pseudomonadati</taxon>
        <taxon>Pseudomonadota</taxon>
        <taxon>Gammaproteobacteria</taxon>
        <taxon>Pseudomonadales</taxon>
        <taxon>Pseudomonadaceae</taxon>
        <taxon>Pseudomonas</taxon>
    </lineage>
</organism>
<dbReference type="InterPro" id="IPR003718">
    <property type="entry name" value="OsmC/Ohr_fam"/>
</dbReference>
<dbReference type="EMBL" id="JAQJZJ010000005">
    <property type="protein sequence ID" value="MDA7087462.1"/>
    <property type="molecule type" value="Genomic_DNA"/>
</dbReference>
<dbReference type="PANTHER" id="PTHR35368">
    <property type="entry name" value="HYDROPEROXIDE REDUCTASE"/>
    <property type="match status" value="1"/>
</dbReference>
<evidence type="ECO:0000313" key="2">
    <source>
        <dbReference type="Proteomes" id="UP001212042"/>
    </source>
</evidence>
<gene>
    <name evidence="1" type="ORF">PH586_13805</name>
</gene>
<dbReference type="InterPro" id="IPR015946">
    <property type="entry name" value="KH_dom-like_a/b"/>
</dbReference>